<feature type="binding site" evidence="12">
    <location>
        <position position="146"/>
    </location>
    <ligand>
        <name>Zn(2+)</name>
        <dbReference type="ChEBI" id="CHEBI:29105"/>
        <note>catalytic</note>
    </ligand>
</feature>
<evidence type="ECO:0000256" key="12">
    <source>
        <dbReference type="HAMAP-Rule" id="MF_00188"/>
    </source>
</evidence>
<evidence type="ECO:0000256" key="11">
    <source>
        <dbReference type="ARBA" id="ARBA00023136"/>
    </source>
</evidence>
<gene>
    <name evidence="12" type="primary">htpX</name>
    <name evidence="14" type="ORF">A3A24_03105</name>
</gene>
<dbReference type="PANTHER" id="PTHR43221">
    <property type="entry name" value="PROTEASE HTPX"/>
    <property type="match status" value="1"/>
</dbReference>
<keyword evidence="11 12" id="KW-0472">Membrane</keyword>
<keyword evidence="3 12" id="KW-1003">Cell membrane</keyword>
<dbReference type="Proteomes" id="UP000176512">
    <property type="component" value="Unassembled WGS sequence"/>
</dbReference>
<dbReference type="InterPro" id="IPR001915">
    <property type="entry name" value="Peptidase_M48"/>
</dbReference>
<feature type="domain" description="Peptidase M48" evidence="13">
    <location>
        <begin position="76"/>
        <end position="298"/>
    </location>
</feature>
<comment type="subcellular location">
    <subcellularLocation>
        <location evidence="1 12">Cell membrane</location>
        <topology evidence="1 12">Multi-pass membrane protein</topology>
    </subcellularLocation>
</comment>
<comment type="cofactor">
    <cofactor evidence="12">
        <name>Zn(2+)</name>
        <dbReference type="ChEBI" id="CHEBI:29105"/>
    </cofactor>
    <text evidence="12">Binds 1 zinc ion per subunit.</text>
</comment>
<dbReference type="InterPro" id="IPR050083">
    <property type="entry name" value="HtpX_protease"/>
</dbReference>
<dbReference type="GO" id="GO:0004222">
    <property type="term" value="F:metalloendopeptidase activity"/>
    <property type="evidence" value="ECO:0007669"/>
    <property type="project" value="UniProtKB-UniRule"/>
</dbReference>
<proteinExistence type="inferred from homology"/>
<keyword evidence="9 12" id="KW-1133">Transmembrane helix</keyword>
<evidence type="ECO:0000256" key="4">
    <source>
        <dbReference type="ARBA" id="ARBA00022670"/>
    </source>
</evidence>
<dbReference type="Pfam" id="PF01435">
    <property type="entry name" value="Peptidase_M48"/>
    <property type="match status" value="1"/>
</dbReference>
<dbReference type="AlphaFoldDB" id="A0A1G1YRI2"/>
<dbReference type="EMBL" id="MHIP01000038">
    <property type="protein sequence ID" value="OGY54027.1"/>
    <property type="molecule type" value="Genomic_DNA"/>
</dbReference>
<evidence type="ECO:0000256" key="1">
    <source>
        <dbReference type="ARBA" id="ARBA00004651"/>
    </source>
</evidence>
<feature type="transmembrane region" description="Helical" evidence="12">
    <location>
        <begin position="193"/>
        <end position="215"/>
    </location>
</feature>
<dbReference type="GO" id="GO:0006508">
    <property type="term" value="P:proteolysis"/>
    <property type="evidence" value="ECO:0007669"/>
    <property type="project" value="UniProtKB-KW"/>
</dbReference>
<keyword evidence="8 12" id="KW-0862">Zinc</keyword>
<organism evidence="14 15">
    <name type="scientific">Candidatus Buchananbacteria bacterium RIFCSPLOWO2_01_FULL_46_12</name>
    <dbReference type="NCBI Taxonomy" id="1797546"/>
    <lineage>
        <taxon>Bacteria</taxon>
        <taxon>Candidatus Buchananiibacteriota</taxon>
    </lineage>
</organism>
<keyword evidence="4 12" id="KW-0645">Protease</keyword>
<feature type="binding site" evidence="12">
    <location>
        <position position="224"/>
    </location>
    <ligand>
        <name>Zn(2+)</name>
        <dbReference type="ChEBI" id="CHEBI:29105"/>
        <note>catalytic</note>
    </ligand>
</feature>
<comment type="caution">
    <text evidence="14">The sequence shown here is derived from an EMBL/GenBank/DDBJ whole genome shotgun (WGS) entry which is preliminary data.</text>
</comment>
<dbReference type="CDD" id="cd07340">
    <property type="entry name" value="M48B_Htpx_like"/>
    <property type="match status" value="1"/>
</dbReference>
<feature type="transmembrane region" description="Helical" evidence="12">
    <location>
        <begin position="154"/>
        <end position="173"/>
    </location>
</feature>
<feature type="binding site" evidence="12">
    <location>
        <position position="142"/>
    </location>
    <ligand>
        <name>Zn(2+)</name>
        <dbReference type="ChEBI" id="CHEBI:29105"/>
        <note>catalytic</note>
    </ligand>
</feature>
<dbReference type="Gene3D" id="3.30.2010.10">
    <property type="entry name" value="Metalloproteases ('zincins'), catalytic domain"/>
    <property type="match status" value="1"/>
</dbReference>
<dbReference type="EC" id="3.4.24.-" evidence="12"/>
<evidence type="ECO:0000256" key="10">
    <source>
        <dbReference type="ARBA" id="ARBA00023049"/>
    </source>
</evidence>
<keyword evidence="10 12" id="KW-0482">Metalloprotease</keyword>
<keyword evidence="6 12" id="KW-0479">Metal-binding</keyword>
<evidence type="ECO:0000256" key="2">
    <source>
        <dbReference type="ARBA" id="ARBA00009779"/>
    </source>
</evidence>
<evidence type="ECO:0000256" key="6">
    <source>
        <dbReference type="ARBA" id="ARBA00022723"/>
    </source>
</evidence>
<feature type="transmembrane region" description="Helical" evidence="12">
    <location>
        <begin position="12"/>
        <end position="30"/>
    </location>
</feature>
<accession>A0A1G1YRI2</accession>
<feature type="transmembrane region" description="Helical" evidence="12">
    <location>
        <begin position="36"/>
        <end position="57"/>
    </location>
</feature>
<evidence type="ECO:0000313" key="14">
    <source>
        <dbReference type="EMBL" id="OGY54027.1"/>
    </source>
</evidence>
<evidence type="ECO:0000256" key="8">
    <source>
        <dbReference type="ARBA" id="ARBA00022833"/>
    </source>
</evidence>
<dbReference type="PANTHER" id="PTHR43221:SF1">
    <property type="entry name" value="PROTEASE HTPX"/>
    <property type="match status" value="1"/>
</dbReference>
<keyword evidence="5 12" id="KW-0812">Transmembrane</keyword>
<feature type="active site" evidence="12">
    <location>
        <position position="143"/>
    </location>
</feature>
<sequence length="301" mass="32822">MYNQIDSNKRKTALLIIIFIALIVLLGFVFSQLTQMGYSGVAIAAVIAILMALGGYYQGDKLALSTAGAKGPIVKQDNPYLYRLVENLSIASGLPLPKVYLIPENAINAFATGRDPKHASIAVTTGAVEKLANEELEGVLAHELSHIKNYDIRLMTVVIVLVGVIALLSDWFIRVRFWGGGRGHGDSKSSGQIQAVLLLVGVILLILSPLIGQLIQLAISRKREFLADASSALLTRYPEGLAKALEKIAREDMPVQRANNATAHLYIASPFGRKKHSMAKFFSTHPSIEERIALLRKMISH</sequence>
<evidence type="ECO:0000256" key="9">
    <source>
        <dbReference type="ARBA" id="ARBA00022989"/>
    </source>
</evidence>
<name>A0A1G1YRI2_9BACT</name>
<evidence type="ECO:0000256" key="3">
    <source>
        <dbReference type="ARBA" id="ARBA00022475"/>
    </source>
</evidence>
<evidence type="ECO:0000256" key="5">
    <source>
        <dbReference type="ARBA" id="ARBA00022692"/>
    </source>
</evidence>
<dbReference type="GO" id="GO:0005886">
    <property type="term" value="C:plasma membrane"/>
    <property type="evidence" value="ECO:0007669"/>
    <property type="project" value="UniProtKB-SubCell"/>
</dbReference>
<keyword evidence="7 12" id="KW-0378">Hydrolase</keyword>
<dbReference type="GO" id="GO:0008270">
    <property type="term" value="F:zinc ion binding"/>
    <property type="evidence" value="ECO:0007669"/>
    <property type="project" value="UniProtKB-UniRule"/>
</dbReference>
<protein>
    <recommendedName>
        <fullName evidence="12">Protease HtpX homolog</fullName>
        <ecNumber evidence="12">3.4.24.-</ecNumber>
    </recommendedName>
</protein>
<evidence type="ECO:0000313" key="15">
    <source>
        <dbReference type="Proteomes" id="UP000176512"/>
    </source>
</evidence>
<evidence type="ECO:0000256" key="7">
    <source>
        <dbReference type="ARBA" id="ARBA00022801"/>
    </source>
</evidence>
<dbReference type="InterPro" id="IPR022919">
    <property type="entry name" value="Pept_M48_protease_HtpX"/>
</dbReference>
<evidence type="ECO:0000259" key="13">
    <source>
        <dbReference type="Pfam" id="PF01435"/>
    </source>
</evidence>
<reference evidence="14 15" key="1">
    <citation type="journal article" date="2016" name="Nat. Commun.">
        <title>Thousands of microbial genomes shed light on interconnected biogeochemical processes in an aquifer system.</title>
        <authorList>
            <person name="Anantharaman K."/>
            <person name="Brown C.T."/>
            <person name="Hug L.A."/>
            <person name="Sharon I."/>
            <person name="Castelle C.J."/>
            <person name="Probst A.J."/>
            <person name="Thomas B.C."/>
            <person name="Singh A."/>
            <person name="Wilkins M.J."/>
            <person name="Karaoz U."/>
            <person name="Brodie E.L."/>
            <person name="Williams K.H."/>
            <person name="Hubbard S.S."/>
            <person name="Banfield J.F."/>
        </authorList>
    </citation>
    <scope>NUCLEOTIDE SEQUENCE [LARGE SCALE GENOMIC DNA]</scope>
</reference>
<comment type="similarity">
    <text evidence="2 12">Belongs to the peptidase M48B family.</text>
</comment>
<dbReference type="HAMAP" id="MF_00188">
    <property type="entry name" value="Pept_M48_protease_HtpX"/>
    <property type="match status" value="1"/>
</dbReference>